<gene>
    <name evidence="1" type="ORF">CDAR_67661</name>
</gene>
<name>A0AAV4TGF0_9ARAC</name>
<protein>
    <submittedName>
        <fullName evidence="1">Uncharacterized protein</fullName>
    </submittedName>
</protein>
<evidence type="ECO:0000313" key="2">
    <source>
        <dbReference type="Proteomes" id="UP001054837"/>
    </source>
</evidence>
<keyword evidence="2" id="KW-1185">Reference proteome</keyword>
<accession>A0AAV4TGF0</accession>
<sequence length="127" mass="14321">MMVTNDPAHVDDDCGYHGDHDIRDGHDDHDVCDDDYPTRERVVWMPQVKASKQSLLTCVYIYHRLKPVSVCHHNEKRQNFNQTPVFLVLRLEGVGMERQDGVGPLPVTGCQGNEASVHHPLGGNHDV</sequence>
<organism evidence="1 2">
    <name type="scientific">Caerostris darwini</name>
    <dbReference type="NCBI Taxonomy" id="1538125"/>
    <lineage>
        <taxon>Eukaryota</taxon>
        <taxon>Metazoa</taxon>
        <taxon>Ecdysozoa</taxon>
        <taxon>Arthropoda</taxon>
        <taxon>Chelicerata</taxon>
        <taxon>Arachnida</taxon>
        <taxon>Araneae</taxon>
        <taxon>Araneomorphae</taxon>
        <taxon>Entelegynae</taxon>
        <taxon>Araneoidea</taxon>
        <taxon>Araneidae</taxon>
        <taxon>Caerostris</taxon>
    </lineage>
</organism>
<dbReference type="EMBL" id="BPLQ01009532">
    <property type="protein sequence ID" value="GIY44511.1"/>
    <property type="molecule type" value="Genomic_DNA"/>
</dbReference>
<dbReference type="AlphaFoldDB" id="A0AAV4TGF0"/>
<proteinExistence type="predicted"/>
<evidence type="ECO:0000313" key="1">
    <source>
        <dbReference type="EMBL" id="GIY44511.1"/>
    </source>
</evidence>
<comment type="caution">
    <text evidence="1">The sequence shown here is derived from an EMBL/GenBank/DDBJ whole genome shotgun (WGS) entry which is preliminary data.</text>
</comment>
<dbReference type="Proteomes" id="UP001054837">
    <property type="component" value="Unassembled WGS sequence"/>
</dbReference>
<reference evidence="1 2" key="1">
    <citation type="submission" date="2021-06" db="EMBL/GenBank/DDBJ databases">
        <title>Caerostris darwini draft genome.</title>
        <authorList>
            <person name="Kono N."/>
            <person name="Arakawa K."/>
        </authorList>
    </citation>
    <scope>NUCLEOTIDE SEQUENCE [LARGE SCALE GENOMIC DNA]</scope>
</reference>